<dbReference type="InterPro" id="IPR021245">
    <property type="entry name" value="DUF2790"/>
</dbReference>
<evidence type="ECO:0000313" key="3">
    <source>
        <dbReference type="EMBL" id="CAY48969.1"/>
    </source>
</evidence>
<organism evidence="3">
    <name type="scientific">Pseudomonas fluorescens (strain SBW25)</name>
    <dbReference type="NCBI Taxonomy" id="216595"/>
    <lineage>
        <taxon>Bacteria</taxon>
        <taxon>Pseudomonadati</taxon>
        <taxon>Pseudomonadota</taxon>
        <taxon>Gammaproteobacteria</taxon>
        <taxon>Pseudomonadales</taxon>
        <taxon>Pseudomonadaceae</taxon>
        <taxon>Pseudomonas</taxon>
    </lineage>
</organism>
<evidence type="ECO:0000256" key="1">
    <source>
        <dbReference type="SAM" id="SignalP"/>
    </source>
</evidence>
<sequence>MRRTTMKLRTLMLSASLALAAVSGLAQADDQPAAAKPVPYRYGMPMNIDKVLAMNETPTDECKVIKADIKFLDKAGKVEDVSYRKMSDACDFQN</sequence>
<dbReference type="Pfam" id="PF10976">
    <property type="entry name" value="DUF2790"/>
    <property type="match status" value="1"/>
</dbReference>
<dbReference type="Proteomes" id="UP001152918">
    <property type="component" value="Chromosome"/>
</dbReference>
<keyword evidence="1" id="KW-0732">Signal</keyword>
<dbReference type="EMBL" id="OV986001">
    <property type="protein sequence ID" value="CAI2796964.1"/>
    <property type="molecule type" value="Genomic_DNA"/>
</dbReference>
<dbReference type="EMBL" id="AM181176">
    <property type="protein sequence ID" value="CAY48969.1"/>
    <property type="molecule type" value="Genomic_DNA"/>
</dbReference>
<evidence type="ECO:0000313" key="2">
    <source>
        <dbReference type="EMBL" id="CAI2796964.1"/>
    </source>
</evidence>
<dbReference type="AlphaFoldDB" id="C3KAU6"/>
<dbReference type="Gene3D" id="2.30.140.50">
    <property type="entry name" value="Protein of unknown function DUF2790"/>
    <property type="match status" value="1"/>
</dbReference>
<name>C3KAU6_PSEFS</name>
<reference evidence="3" key="1">
    <citation type="journal article" date="2009" name="Genome Biol.">
        <title>Genomic and genetic analyses of diversity and plant interactions of Pseudomonas fluorescens.</title>
        <authorList>
            <person name="Silby M.W."/>
            <person name="Cerdeno-Tarraga A.M."/>
            <person name="Vernikos G.S."/>
            <person name="Giddens S.R."/>
            <person name="Jackson R.W."/>
            <person name="Preston G.M."/>
            <person name="Zhang X.X."/>
            <person name="Moon C.D."/>
            <person name="Gehrig S.M."/>
            <person name="Godfrey S.A."/>
            <person name="Knight C.G."/>
            <person name="Malone J.G."/>
            <person name="Robinson Z."/>
            <person name="Spiers A.J."/>
            <person name="Harris S."/>
            <person name="Challis G.L."/>
            <person name="Yaxley A.M."/>
            <person name="Harris D."/>
            <person name="Seeger K."/>
            <person name="Murphy L."/>
            <person name="Rutter S."/>
            <person name="Squares R."/>
            <person name="Quail M.A."/>
            <person name="Saunders E."/>
            <person name="Mavromatis K."/>
            <person name="Brettin T.S."/>
            <person name="Bentley S.D."/>
            <person name="Hothersall J."/>
            <person name="Stephens E."/>
            <person name="Thomas C.M."/>
            <person name="Parkhill J."/>
            <person name="Levy S.B."/>
            <person name="Rainey P.B."/>
            <person name="Thomson N.R."/>
        </authorList>
    </citation>
    <scope>NUCLEOTIDE SEQUENCE [LARGE SCALE GENOMIC DNA]</scope>
    <source>
        <strain evidence="3">SBW25</strain>
    </source>
</reference>
<reference evidence="2" key="2">
    <citation type="submission" date="2023-10" db="EMBL/GenBank/DDBJ databases">
        <authorList>
            <person name="Fortmann-Grote C."/>
        </authorList>
    </citation>
    <scope>NUCLEOTIDE SEQUENCE</scope>
    <source>
        <strain evidence="2">SBW25</strain>
    </source>
</reference>
<feature type="chain" id="PRO_5041116944" evidence="1">
    <location>
        <begin position="29"/>
        <end position="94"/>
    </location>
</feature>
<protein>
    <submittedName>
        <fullName evidence="2 3">Membrane protein</fullName>
    </submittedName>
</protein>
<feature type="signal peptide" evidence="1">
    <location>
        <begin position="1"/>
        <end position="28"/>
    </location>
</feature>
<proteinExistence type="predicted"/>
<dbReference type="KEGG" id="pfs:PFLU_2738"/>
<dbReference type="HOGENOM" id="CLU_163360_1_0_6"/>
<gene>
    <name evidence="3" type="ordered locus">PFLU_2738</name>
</gene>
<accession>C3KAU6</accession>